<sequence length="48" mass="4984">VRVRAVRGGDGPDDSHLDRLLRVHAKVVGFAEPGPEGAPGPEGGRGRL</sequence>
<proteinExistence type="predicted"/>
<name>A0A6J4R5W7_9ACTN</name>
<evidence type="ECO:0000313" key="1">
    <source>
        <dbReference type="EMBL" id="CAA9460048.1"/>
    </source>
</evidence>
<protein>
    <submittedName>
        <fullName evidence="1">Uncharacterized protein</fullName>
    </submittedName>
</protein>
<organism evidence="1">
    <name type="scientific">uncultured Rubrobacteraceae bacterium</name>
    <dbReference type="NCBI Taxonomy" id="349277"/>
    <lineage>
        <taxon>Bacteria</taxon>
        <taxon>Bacillati</taxon>
        <taxon>Actinomycetota</taxon>
        <taxon>Rubrobacteria</taxon>
        <taxon>Rubrobacterales</taxon>
        <taxon>Rubrobacteraceae</taxon>
        <taxon>environmental samples</taxon>
    </lineage>
</organism>
<reference evidence="1" key="1">
    <citation type="submission" date="2020-02" db="EMBL/GenBank/DDBJ databases">
        <authorList>
            <person name="Meier V. D."/>
        </authorList>
    </citation>
    <scope>NUCLEOTIDE SEQUENCE</scope>
    <source>
        <strain evidence="1">AVDCRST_MAG14</strain>
    </source>
</reference>
<gene>
    <name evidence="1" type="ORF">AVDCRST_MAG14-2274</name>
</gene>
<feature type="non-terminal residue" evidence="1">
    <location>
        <position position="1"/>
    </location>
</feature>
<feature type="non-terminal residue" evidence="1">
    <location>
        <position position="48"/>
    </location>
</feature>
<dbReference type="AlphaFoldDB" id="A0A6J4R5W7"/>
<dbReference type="EMBL" id="CADCVG010000092">
    <property type="protein sequence ID" value="CAA9460048.1"/>
    <property type="molecule type" value="Genomic_DNA"/>
</dbReference>
<accession>A0A6J4R5W7</accession>